<feature type="transmembrane region" description="Helical" evidence="1">
    <location>
        <begin position="353"/>
        <end position="378"/>
    </location>
</feature>
<feature type="transmembrane region" description="Helical" evidence="1">
    <location>
        <begin position="18"/>
        <end position="36"/>
    </location>
</feature>
<sequence length="1197" mass="134712">MFAKIAAFELRYQFRNPVFWVVSILFFLLTFGAMTVDGISIGSGGNVNANSPVAIVQIHLILTLFFMFVTTAFVANVIVRDDESGFGPMVRSTRVKKFDYLFGRFTGAFMAAAIAFLTVPFAIWLGSLMPWLDQETLGANRLYYYAYAYFLMALPGIFLTSCIFFAVATLTRSMMYSYLGVIVLLVLYIVFNVSTDNMPELREFTGYADPFGFATLNNVIRYWTASESNNLLPAIEGAIVWNRLIWIGVSFCALALAYRWFSFADRGVSARKAKQQAKKAAKLASVAPQTVDNLPATSENGTAWSRLVSRTSFEMTQVFKSPAFIVLVLIGLFNASGALAFGNEIYGTPARPLTFTLLLTLMGSFGIIPVIIAIYYAGELVWRDRDRKMHEIIDSTPLPNWAYMVPKTIAVSLVLFATLLISVVAAVLIQLVRGFTDIALDQYFLWYLLPWGVDMIILAVLAVFVQALSPNKYIGWGIMVIYLVASITMANIGFEHPLYLYGDAAPTPLFSDLNGNEVNGAVGWWLRLYWGAFAIILVTLAHLLWRRGTETSLMPRLRQLPGRMKSVAGLIIAGAAVTAAASGAYIFQNTNVKNQYVTQDDQEKQLADYEKKYLKYETLKQPSFTDFKLNVDIYPQERIMKAAGSIGIVNDTGAPVEVLHVRFPDPNVKIEAVEIPNATLEMNDEALKYRIYRLDTPMATDEQRTIRFKSSRSQRGFKASGNDTRLVKNGTFLNNSEFAPQLGMNRSGLLSDRQTRREYDLPSELRLPKLEDDSAREKNYVGNADWVMSDITVSTSKEQTPVAPGSKVSDEVKGDRRIARFVSENPILSFFSIQSAEYAVKKRTADGVDMAVYYHPTHDYNVDTMLDATETSLAYFKRNFGPYQFDYARIIEFPGYQTFAQAFAGTIPFSERIGFIADNSDPDEIDYVTYVTAHEFGHQYWAHQLISADQQGGTMLVETMAQYSALMVMKEIYGEDKIRRFLKYELDRYLSARGSEAIEELPLNRVENQGYIHYRKGAVVMYLLQDRLGEDRVNVMLANLLDRYRFKSQPYANSYDLVDGFKSLARNEAERQLISDLLEKITIYDMKVDEATMRKLGDGRYETTLTISAEKYYADGQGKETKAKLSDEIEVGLFTARPGLGAFGKEDVISMERKLIESGKQVIKIMSSKKPEFVGIDPYNKYIDRNGDDNVIAVSES</sequence>
<feature type="transmembrane region" description="Helical" evidence="1">
    <location>
        <begin position="409"/>
        <end position="432"/>
    </location>
</feature>
<feature type="transmembrane region" description="Helical" evidence="1">
    <location>
        <begin position="323"/>
        <end position="341"/>
    </location>
</feature>
<evidence type="ECO:0000256" key="1">
    <source>
        <dbReference type="SAM" id="Phobius"/>
    </source>
</evidence>
<accession>A0ABP3JZW7</accession>
<keyword evidence="1" id="KW-1133">Transmembrane helix</keyword>
<feature type="domain" description="Peptidase M1 membrane alanine aminopeptidase" evidence="2">
    <location>
        <begin position="866"/>
        <end position="1059"/>
    </location>
</feature>
<reference evidence="4" key="1">
    <citation type="journal article" date="2019" name="Int. J. Syst. Evol. Microbiol.">
        <title>The Global Catalogue of Microorganisms (GCM) 10K type strain sequencing project: providing services to taxonomists for standard genome sequencing and annotation.</title>
        <authorList>
            <consortium name="The Broad Institute Genomics Platform"/>
            <consortium name="The Broad Institute Genome Sequencing Center for Infectious Disease"/>
            <person name="Wu L."/>
            <person name="Ma J."/>
        </authorList>
    </citation>
    <scope>NUCLEOTIDE SEQUENCE [LARGE SCALE GENOMIC DNA]</scope>
    <source>
        <strain evidence="4">JCM 14162</strain>
    </source>
</reference>
<dbReference type="InterPro" id="IPR014782">
    <property type="entry name" value="Peptidase_M1_dom"/>
</dbReference>
<gene>
    <name evidence="3" type="ORF">GCM10009096_03610</name>
</gene>
<feature type="transmembrane region" description="Helical" evidence="1">
    <location>
        <begin position="524"/>
        <end position="545"/>
    </location>
</feature>
<evidence type="ECO:0000259" key="2">
    <source>
        <dbReference type="Pfam" id="PF01433"/>
    </source>
</evidence>
<comment type="caution">
    <text evidence="3">The sequence shown here is derived from an EMBL/GenBank/DDBJ whole genome shotgun (WGS) entry which is preliminary data.</text>
</comment>
<dbReference type="Pfam" id="PF01433">
    <property type="entry name" value="Peptidase_M1"/>
    <property type="match status" value="1"/>
</dbReference>
<evidence type="ECO:0000313" key="3">
    <source>
        <dbReference type="EMBL" id="GAA0466218.1"/>
    </source>
</evidence>
<protein>
    <submittedName>
        <fullName evidence="3">M1 family metallopeptidase</fullName>
    </submittedName>
</protein>
<keyword evidence="4" id="KW-1185">Reference proteome</keyword>
<dbReference type="InterPro" id="IPR027268">
    <property type="entry name" value="Peptidase_M4/M1_CTD_sf"/>
</dbReference>
<feature type="transmembrane region" description="Helical" evidence="1">
    <location>
        <begin position="144"/>
        <end position="168"/>
    </location>
</feature>
<feature type="transmembrane region" description="Helical" evidence="1">
    <location>
        <begin position="473"/>
        <end position="494"/>
    </location>
</feature>
<feature type="transmembrane region" description="Helical" evidence="1">
    <location>
        <begin position="100"/>
        <end position="124"/>
    </location>
</feature>
<dbReference type="Gene3D" id="1.10.390.10">
    <property type="entry name" value="Neutral Protease Domain 2"/>
    <property type="match status" value="1"/>
</dbReference>
<dbReference type="EMBL" id="BAAAEM010000002">
    <property type="protein sequence ID" value="GAA0466218.1"/>
    <property type="molecule type" value="Genomic_DNA"/>
</dbReference>
<proteinExistence type="predicted"/>
<feature type="transmembrane region" description="Helical" evidence="1">
    <location>
        <begin position="240"/>
        <end position="261"/>
    </location>
</feature>
<dbReference type="RefSeq" id="WP_229954090.1">
    <property type="nucleotide sequence ID" value="NZ_BAAAEM010000002.1"/>
</dbReference>
<dbReference type="SUPFAM" id="SSF55486">
    <property type="entry name" value="Metalloproteases ('zincins'), catalytic domain"/>
    <property type="match status" value="1"/>
</dbReference>
<feature type="transmembrane region" description="Helical" evidence="1">
    <location>
        <begin position="444"/>
        <end position="466"/>
    </location>
</feature>
<keyword evidence="1" id="KW-0472">Membrane</keyword>
<evidence type="ECO:0000313" key="4">
    <source>
        <dbReference type="Proteomes" id="UP001500713"/>
    </source>
</evidence>
<feature type="transmembrane region" description="Helical" evidence="1">
    <location>
        <begin position="56"/>
        <end position="79"/>
    </location>
</feature>
<name>A0ABP3JZW7_9SPHN</name>
<organism evidence="3 4">
    <name type="scientific">Parasphingorhabdus litoris</name>
    <dbReference type="NCBI Taxonomy" id="394733"/>
    <lineage>
        <taxon>Bacteria</taxon>
        <taxon>Pseudomonadati</taxon>
        <taxon>Pseudomonadota</taxon>
        <taxon>Alphaproteobacteria</taxon>
        <taxon>Sphingomonadales</taxon>
        <taxon>Sphingomonadaceae</taxon>
        <taxon>Parasphingorhabdus</taxon>
    </lineage>
</organism>
<feature type="transmembrane region" description="Helical" evidence="1">
    <location>
        <begin position="566"/>
        <end position="587"/>
    </location>
</feature>
<keyword evidence="1" id="KW-0812">Transmembrane</keyword>
<dbReference type="Proteomes" id="UP001500713">
    <property type="component" value="Unassembled WGS sequence"/>
</dbReference>
<feature type="transmembrane region" description="Helical" evidence="1">
    <location>
        <begin position="175"/>
        <end position="194"/>
    </location>
</feature>